<comment type="similarity">
    <text evidence="1 6">Belongs to the GatC family.</text>
</comment>
<dbReference type="AlphaFoldDB" id="A0A926II99"/>
<sequence length="94" mass="10993">MITKDDVLYIADIAMLKFPEEEIDMFTEKFAQVIGFVDTIKEVNTEDVEPTFMVSDEAGELKDYEENETLLREEVLQNTVEQQYGYFKIIKVVE</sequence>
<dbReference type="GO" id="GO:0006412">
    <property type="term" value="P:translation"/>
    <property type="evidence" value="ECO:0007669"/>
    <property type="project" value="UniProtKB-UniRule"/>
</dbReference>
<keyword evidence="6" id="KW-0547">Nucleotide-binding</keyword>
<evidence type="ECO:0000256" key="1">
    <source>
        <dbReference type="ARBA" id="ARBA00010757"/>
    </source>
</evidence>
<dbReference type="EMBL" id="JACRTG010000003">
    <property type="protein sequence ID" value="MBC8586754.1"/>
    <property type="molecule type" value="Genomic_DNA"/>
</dbReference>
<evidence type="ECO:0000256" key="6">
    <source>
        <dbReference type="HAMAP-Rule" id="MF_00122"/>
    </source>
</evidence>
<evidence type="ECO:0000313" key="8">
    <source>
        <dbReference type="Proteomes" id="UP000601171"/>
    </source>
</evidence>
<dbReference type="GO" id="GO:0050567">
    <property type="term" value="F:glutaminyl-tRNA synthase (glutamine-hydrolyzing) activity"/>
    <property type="evidence" value="ECO:0007669"/>
    <property type="project" value="UniProtKB-UniRule"/>
</dbReference>
<comment type="subunit">
    <text evidence="2 6">Heterotrimer of A, B and C subunits.</text>
</comment>
<evidence type="ECO:0000256" key="4">
    <source>
        <dbReference type="ARBA" id="ARBA00047380"/>
    </source>
</evidence>
<keyword evidence="6" id="KW-0067">ATP-binding</keyword>
<gene>
    <name evidence="6 7" type="primary">gatC</name>
    <name evidence="7" type="ORF">H8707_00655</name>
</gene>
<dbReference type="InterPro" id="IPR003837">
    <property type="entry name" value="GatC"/>
</dbReference>
<reference evidence="7" key="1">
    <citation type="submission" date="2020-08" db="EMBL/GenBank/DDBJ databases">
        <title>Genome public.</title>
        <authorList>
            <person name="Liu C."/>
            <person name="Sun Q."/>
        </authorList>
    </citation>
    <scope>NUCLEOTIDE SEQUENCE</scope>
    <source>
        <strain evidence="7">BX21</strain>
    </source>
</reference>
<dbReference type="PANTHER" id="PTHR15004:SF0">
    <property type="entry name" value="GLUTAMYL-TRNA(GLN) AMIDOTRANSFERASE SUBUNIT C, MITOCHONDRIAL"/>
    <property type="match status" value="1"/>
</dbReference>
<organism evidence="7 8">
    <name type="scientific">Paratissierella segnis</name>
    <dbReference type="NCBI Taxonomy" id="2763679"/>
    <lineage>
        <taxon>Bacteria</taxon>
        <taxon>Bacillati</taxon>
        <taxon>Bacillota</taxon>
        <taxon>Tissierellia</taxon>
        <taxon>Tissierellales</taxon>
        <taxon>Tissierellaceae</taxon>
        <taxon>Paratissierella</taxon>
    </lineage>
</organism>
<proteinExistence type="inferred from homology"/>
<evidence type="ECO:0000256" key="2">
    <source>
        <dbReference type="ARBA" id="ARBA00011123"/>
    </source>
</evidence>
<dbReference type="SUPFAM" id="SSF141000">
    <property type="entry name" value="Glu-tRNAGln amidotransferase C subunit"/>
    <property type="match status" value="1"/>
</dbReference>
<protein>
    <recommendedName>
        <fullName evidence="6">Aspartyl/glutamyl-tRNA(Asn/Gln) amidotransferase subunit C</fullName>
        <shortName evidence="6">Asp/Glu-ADT subunit C</shortName>
        <ecNumber evidence="6">6.3.5.-</ecNumber>
    </recommendedName>
</protein>
<keyword evidence="6" id="KW-0648">Protein biosynthesis</keyword>
<dbReference type="Pfam" id="PF02686">
    <property type="entry name" value="GatC"/>
    <property type="match status" value="1"/>
</dbReference>
<dbReference type="InterPro" id="IPR036113">
    <property type="entry name" value="Asp/Glu-ADT_sf_sub_c"/>
</dbReference>
<dbReference type="NCBIfam" id="TIGR00135">
    <property type="entry name" value="gatC"/>
    <property type="match status" value="1"/>
</dbReference>
<dbReference type="GO" id="GO:0005524">
    <property type="term" value="F:ATP binding"/>
    <property type="evidence" value="ECO:0007669"/>
    <property type="project" value="UniProtKB-KW"/>
</dbReference>
<comment type="catalytic activity">
    <reaction evidence="5 6">
        <text>L-glutamyl-tRNA(Gln) + L-glutamine + ATP + H2O = L-glutaminyl-tRNA(Gln) + L-glutamate + ADP + phosphate + H(+)</text>
        <dbReference type="Rhea" id="RHEA:17521"/>
        <dbReference type="Rhea" id="RHEA-COMP:9681"/>
        <dbReference type="Rhea" id="RHEA-COMP:9684"/>
        <dbReference type="ChEBI" id="CHEBI:15377"/>
        <dbReference type="ChEBI" id="CHEBI:15378"/>
        <dbReference type="ChEBI" id="CHEBI:29985"/>
        <dbReference type="ChEBI" id="CHEBI:30616"/>
        <dbReference type="ChEBI" id="CHEBI:43474"/>
        <dbReference type="ChEBI" id="CHEBI:58359"/>
        <dbReference type="ChEBI" id="CHEBI:78520"/>
        <dbReference type="ChEBI" id="CHEBI:78521"/>
        <dbReference type="ChEBI" id="CHEBI:456216"/>
    </reaction>
</comment>
<dbReference type="Proteomes" id="UP000601171">
    <property type="component" value="Unassembled WGS sequence"/>
</dbReference>
<evidence type="ECO:0000313" key="7">
    <source>
        <dbReference type="EMBL" id="MBC8586754.1"/>
    </source>
</evidence>
<dbReference type="GO" id="GO:0006450">
    <property type="term" value="P:regulation of translational fidelity"/>
    <property type="evidence" value="ECO:0007669"/>
    <property type="project" value="InterPro"/>
</dbReference>
<dbReference type="HAMAP" id="MF_00122">
    <property type="entry name" value="GatC"/>
    <property type="match status" value="1"/>
</dbReference>
<dbReference type="EC" id="6.3.5.-" evidence="6"/>
<name>A0A926II99_9FIRM</name>
<accession>A0A926II99</accession>
<comment type="catalytic activity">
    <reaction evidence="4 6">
        <text>L-aspartyl-tRNA(Asn) + L-glutamine + ATP + H2O = L-asparaginyl-tRNA(Asn) + L-glutamate + ADP + phosphate + 2 H(+)</text>
        <dbReference type="Rhea" id="RHEA:14513"/>
        <dbReference type="Rhea" id="RHEA-COMP:9674"/>
        <dbReference type="Rhea" id="RHEA-COMP:9677"/>
        <dbReference type="ChEBI" id="CHEBI:15377"/>
        <dbReference type="ChEBI" id="CHEBI:15378"/>
        <dbReference type="ChEBI" id="CHEBI:29985"/>
        <dbReference type="ChEBI" id="CHEBI:30616"/>
        <dbReference type="ChEBI" id="CHEBI:43474"/>
        <dbReference type="ChEBI" id="CHEBI:58359"/>
        <dbReference type="ChEBI" id="CHEBI:78515"/>
        <dbReference type="ChEBI" id="CHEBI:78516"/>
        <dbReference type="ChEBI" id="CHEBI:456216"/>
    </reaction>
</comment>
<keyword evidence="8" id="KW-1185">Reference proteome</keyword>
<evidence type="ECO:0000256" key="5">
    <source>
        <dbReference type="ARBA" id="ARBA00047913"/>
    </source>
</evidence>
<comment type="caution">
    <text evidence="7">The sequence shown here is derived from an EMBL/GenBank/DDBJ whole genome shotgun (WGS) entry which is preliminary data.</text>
</comment>
<comment type="function">
    <text evidence="3 6">Allows the formation of correctly charged Asn-tRNA(Asn) or Gln-tRNA(Gln) through the transamidation of misacylated Asp-tRNA(Asn) or Glu-tRNA(Gln) in organisms which lack either or both of asparaginyl-tRNA or glutaminyl-tRNA synthetases. The reaction takes place in the presence of glutamine and ATP through an activated phospho-Asp-tRNA(Asn) or phospho-Glu-tRNA(Gln).</text>
</comment>
<dbReference type="RefSeq" id="WP_262428218.1">
    <property type="nucleotide sequence ID" value="NZ_JACRTG010000003.1"/>
</dbReference>
<dbReference type="Gene3D" id="1.10.20.60">
    <property type="entry name" value="Glu-tRNAGln amidotransferase C subunit, N-terminal domain"/>
    <property type="match status" value="1"/>
</dbReference>
<evidence type="ECO:0000256" key="3">
    <source>
        <dbReference type="ARBA" id="ARBA00024799"/>
    </source>
</evidence>
<keyword evidence="6" id="KW-0436">Ligase</keyword>
<dbReference type="PANTHER" id="PTHR15004">
    <property type="entry name" value="GLUTAMYL-TRNA(GLN) AMIDOTRANSFERASE SUBUNIT C, MITOCHONDRIAL"/>
    <property type="match status" value="1"/>
</dbReference>
<dbReference type="GO" id="GO:0070681">
    <property type="term" value="P:glutaminyl-tRNAGln biosynthesis via transamidation"/>
    <property type="evidence" value="ECO:0007669"/>
    <property type="project" value="TreeGrafter"/>
</dbReference>